<evidence type="ECO:0000256" key="4">
    <source>
        <dbReference type="ARBA" id="ARBA00022679"/>
    </source>
</evidence>
<dbReference type="AlphaFoldDB" id="A0A9P1MVQ3"/>
<keyword evidence="6" id="KW-1133">Transmembrane helix</keyword>
<keyword evidence="3 8" id="KW-0328">Glycosyltransferase</keyword>
<comment type="similarity">
    <text evidence="2 8">Belongs to the glycosyltransferase 92 family.</text>
</comment>
<evidence type="ECO:0000256" key="6">
    <source>
        <dbReference type="ARBA" id="ARBA00022989"/>
    </source>
</evidence>
<dbReference type="OrthoDB" id="2526284at2759"/>
<evidence type="ECO:0000313" key="10">
    <source>
        <dbReference type="Proteomes" id="UP001152747"/>
    </source>
</evidence>
<dbReference type="InterPro" id="IPR052012">
    <property type="entry name" value="GTase_92"/>
</dbReference>
<organism evidence="9 10">
    <name type="scientific">Caenorhabditis angaria</name>
    <dbReference type="NCBI Taxonomy" id="860376"/>
    <lineage>
        <taxon>Eukaryota</taxon>
        <taxon>Metazoa</taxon>
        <taxon>Ecdysozoa</taxon>
        <taxon>Nematoda</taxon>
        <taxon>Chromadorea</taxon>
        <taxon>Rhabditida</taxon>
        <taxon>Rhabditina</taxon>
        <taxon>Rhabditomorpha</taxon>
        <taxon>Rhabditoidea</taxon>
        <taxon>Rhabditidae</taxon>
        <taxon>Peloderinae</taxon>
        <taxon>Caenorhabditis</taxon>
    </lineage>
</organism>
<dbReference type="EMBL" id="CANHGI010000001">
    <property type="protein sequence ID" value="CAI5437708.1"/>
    <property type="molecule type" value="Genomic_DNA"/>
</dbReference>
<keyword evidence="5" id="KW-0812">Transmembrane</keyword>
<name>A0A9P1MVQ3_9PELO</name>
<accession>A0A9P1MVQ3</accession>
<keyword evidence="4 8" id="KW-0808">Transferase</keyword>
<reference evidence="9" key="1">
    <citation type="submission" date="2022-11" db="EMBL/GenBank/DDBJ databases">
        <authorList>
            <person name="Kikuchi T."/>
        </authorList>
    </citation>
    <scope>NUCLEOTIDE SEQUENCE</scope>
    <source>
        <strain evidence="9">PS1010</strain>
    </source>
</reference>
<protein>
    <recommendedName>
        <fullName evidence="8">Glycosyltransferase family 92 protein</fullName>
        <ecNumber evidence="8">2.4.1.-</ecNumber>
    </recommendedName>
</protein>
<comment type="subcellular location">
    <subcellularLocation>
        <location evidence="1">Membrane</location>
        <topology evidence="1">Single-pass membrane protein</topology>
    </subcellularLocation>
</comment>
<dbReference type="GO" id="GO:0016020">
    <property type="term" value="C:membrane"/>
    <property type="evidence" value="ECO:0007669"/>
    <property type="project" value="UniProtKB-SubCell"/>
</dbReference>
<keyword evidence="10" id="KW-1185">Reference proteome</keyword>
<evidence type="ECO:0000256" key="1">
    <source>
        <dbReference type="ARBA" id="ARBA00004167"/>
    </source>
</evidence>
<evidence type="ECO:0000256" key="8">
    <source>
        <dbReference type="RuleBase" id="RU366017"/>
    </source>
</evidence>
<keyword evidence="7" id="KW-0472">Membrane</keyword>
<gene>
    <name evidence="9" type="ORF">CAMP_LOCUS345</name>
</gene>
<evidence type="ECO:0000256" key="7">
    <source>
        <dbReference type="ARBA" id="ARBA00023136"/>
    </source>
</evidence>
<dbReference type="Proteomes" id="UP001152747">
    <property type="component" value="Unassembled WGS sequence"/>
</dbReference>
<evidence type="ECO:0000256" key="2">
    <source>
        <dbReference type="ARBA" id="ARBA00007647"/>
    </source>
</evidence>
<comment type="caution">
    <text evidence="9">The sequence shown here is derived from an EMBL/GenBank/DDBJ whole genome shotgun (WGS) entry which is preliminary data.</text>
</comment>
<evidence type="ECO:0000256" key="3">
    <source>
        <dbReference type="ARBA" id="ARBA00022676"/>
    </source>
</evidence>
<proteinExistence type="inferred from homology"/>
<dbReference type="PANTHER" id="PTHR21645">
    <property type="entry name" value="GLYCOSYLTRANSFERASE FAMILY 92 PROTEIN"/>
    <property type="match status" value="1"/>
</dbReference>
<sequence>MKLIGNSNEIVTFRPKRKTFHNLCEDIVLVAEIEMKDQEKYELSYGNQLIPIATKLASQEQHKIVICTPPIYGNIDFQIILITMNYHISIGAFIQFYINQKTIYEEFRKFPKIGIDYFGDYSKFEMGGLEIVNQDCLNRFRTASEFIAFLDHDNLFIPKNGNILPVQFTEIYASYRFNTVGM</sequence>
<evidence type="ECO:0000256" key="5">
    <source>
        <dbReference type="ARBA" id="ARBA00022692"/>
    </source>
</evidence>
<dbReference type="GO" id="GO:0016757">
    <property type="term" value="F:glycosyltransferase activity"/>
    <property type="evidence" value="ECO:0007669"/>
    <property type="project" value="UniProtKB-UniRule"/>
</dbReference>
<dbReference type="EC" id="2.4.1.-" evidence="8"/>
<evidence type="ECO:0000313" key="9">
    <source>
        <dbReference type="EMBL" id="CAI5437708.1"/>
    </source>
</evidence>
<dbReference type="PANTHER" id="PTHR21645:SF7">
    <property type="entry name" value="GLYCOSYLTRANSFERASE FAMILY 92 PROTEIN"/>
    <property type="match status" value="1"/>
</dbReference>
<dbReference type="InterPro" id="IPR008166">
    <property type="entry name" value="Glyco_transf_92"/>
</dbReference>
<dbReference type="Pfam" id="PF01697">
    <property type="entry name" value="Glyco_transf_92"/>
    <property type="match status" value="1"/>
</dbReference>